<accession>A0A6C0HZ40</accession>
<protein>
    <submittedName>
        <fullName evidence="1">Uncharacterized protein</fullName>
    </submittedName>
</protein>
<reference evidence="1" key="1">
    <citation type="journal article" date="2020" name="Nature">
        <title>Giant virus diversity and host interactions through global metagenomics.</title>
        <authorList>
            <person name="Schulz F."/>
            <person name="Roux S."/>
            <person name="Paez-Espino D."/>
            <person name="Jungbluth S."/>
            <person name="Walsh D.A."/>
            <person name="Denef V.J."/>
            <person name="McMahon K.D."/>
            <person name="Konstantinidis K.T."/>
            <person name="Eloe-Fadrosh E.A."/>
            <person name="Kyrpides N.C."/>
            <person name="Woyke T."/>
        </authorList>
    </citation>
    <scope>NUCLEOTIDE SEQUENCE</scope>
    <source>
        <strain evidence="1">GVMAG-M-3300023184-184</strain>
    </source>
</reference>
<proteinExistence type="predicted"/>
<dbReference type="AlphaFoldDB" id="A0A6C0HZ40"/>
<evidence type="ECO:0000313" key="1">
    <source>
        <dbReference type="EMBL" id="QHT86021.1"/>
    </source>
</evidence>
<organism evidence="1">
    <name type="scientific">viral metagenome</name>
    <dbReference type="NCBI Taxonomy" id="1070528"/>
    <lineage>
        <taxon>unclassified sequences</taxon>
        <taxon>metagenomes</taxon>
        <taxon>organismal metagenomes</taxon>
    </lineage>
</organism>
<name>A0A6C0HZ40_9ZZZZ</name>
<sequence length="472" mass="57830">MSEYTIYMYIYDEYIRFKGHFSNINEFVYKNRISSVIQYYKDNIQSLGNENKIHYNYYKEFELNVIEIIQAKIPDIFVPPYRLLIYNDIRENSFGIHRFGWKNVIVNFVSKNYWENDNFYHDHPEFEWVSYALEYNLDDYLSAKLHYLQNIKYIKQMKYKKMKFIIFDEWLERKYLWRTNEKKPEYKYPFMSFIHNPPLYQLPDDIYNEFQTHDTIQLFTKNEDFLEEKKNLKILITLSDDHKKFIERNEILDRITIVKNVYHPLELSNKKYSFDIQAFIENENKSMFIIGWWLRKYDIFLKLSCNKTVIMKNNESMVANNYFLTEIRKIVAPENINYDLIQQSFFSDEEIYLLEKKYHTTIYEYLNNEKYDQIFYNNIVFLDVYATSANNILLECIMNNTPILVSSYPSIIEYLGIDYPLYFTNYKDAESKSNNIELIIRTHLYLKNMDKTQFTYQYFNEKMKDIILSNIY</sequence>
<dbReference type="EMBL" id="MN740057">
    <property type="protein sequence ID" value="QHT86021.1"/>
    <property type="molecule type" value="Genomic_DNA"/>
</dbReference>